<evidence type="ECO:0008006" key="4">
    <source>
        <dbReference type="Google" id="ProtNLM"/>
    </source>
</evidence>
<dbReference type="Proteomes" id="UP001501444">
    <property type="component" value="Unassembled WGS sequence"/>
</dbReference>
<dbReference type="InterPro" id="IPR011990">
    <property type="entry name" value="TPR-like_helical_dom_sf"/>
</dbReference>
<comment type="caution">
    <text evidence="2">The sequence shown here is derived from an EMBL/GenBank/DDBJ whole genome shotgun (WGS) entry which is preliminary data.</text>
</comment>
<reference evidence="2 3" key="1">
    <citation type="journal article" date="2019" name="Int. J. Syst. Evol. Microbiol.">
        <title>The Global Catalogue of Microorganisms (GCM) 10K type strain sequencing project: providing services to taxonomists for standard genome sequencing and annotation.</title>
        <authorList>
            <consortium name="The Broad Institute Genomics Platform"/>
            <consortium name="The Broad Institute Genome Sequencing Center for Infectious Disease"/>
            <person name="Wu L."/>
            <person name="Ma J."/>
        </authorList>
    </citation>
    <scope>NUCLEOTIDE SEQUENCE [LARGE SCALE GENOMIC DNA]</scope>
    <source>
        <strain evidence="2 3">JCM 3272</strain>
    </source>
</reference>
<evidence type="ECO:0000313" key="3">
    <source>
        <dbReference type="Proteomes" id="UP001501444"/>
    </source>
</evidence>
<dbReference type="Gene3D" id="1.25.40.10">
    <property type="entry name" value="Tetratricopeptide repeat domain"/>
    <property type="match status" value="2"/>
</dbReference>
<protein>
    <recommendedName>
        <fullName evidence="4">Tetratricopeptide repeat protein</fullName>
    </recommendedName>
</protein>
<dbReference type="SUPFAM" id="SSF48452">
    <property type="entry name" value="TPR-like"/>
    <property type="match status" value="2"/>
</dbReference>
<dbReference type="RefSeq" id="WP_344616693.1">
    <property type="nucleotide sequence ID" value="NZ_BAAARV010000067.1"/>
</dbReference>
<feature type="coiled-coil region" evidence="1">
    <location>
        <begin position="454"/>
        <end position="481"/>
    </location>
</feature>
<accession>A0ABN3H3M0</accession>
<evidence type="ECO:0000256" key="1">
    <source>
        <dbReference type="SAM" id="Coils"/>
    </source>
</evidence>
<organism evidence="2 3">
    <name type="scientific">Dactylosporangium salmoneum</name>
    <dbReference type="NCBI Taxonomy" id="53361"/>
    <lineage>
        <taxon>Bacteria</taxon>
        <taxon>Bacillati</taxon>
        <taxon>Actinomycetota</taxon>
        <taxon>Actinomycetes</taxon>
        <taxon>Micromonosporales</taxon>
        <taxon>Micromonosporaceae</taxon>
        <taxon>Dactylosporangium</taxon>
    </lineage>
</organism>
<keyword evidence="3" id="KW-1185">Reference proteome</keyword>
<evidence type="ECO:0000313" key="2">
    <source>
        <dbReference type="EMBL" id="GAA2368306.1"/>
    </source>
</evidence>
<name>A0ABN3H3M0_9ACTN</name>
<keyword evidence="1" id="KW-0175">Coiled coil</keyword>
<sequence length="941" mass="101858">MKSEEELWSLLREAYHMPYGAAQIALVEQVMAHADAGEHEQLRLASRMFATTAYVHGGEPARSFVTFSWCRAEYDKHPERFDADDEHTLLWHFKYMVNGLLKFPAVPLARTHDVLDDMERRFRAGGHSLHAVYAYRYVVAAHLDDPSAGDWYAKWCAAPRDRNSDCAGCDPGAKVDHLVTQGRDEEALAMAGPVLAGQLTCIEQPQSILTSLLVPFARTGRLDEAVDAHRKAYRRLRGNIADLQSIADHVEFCARTGNETRGLELVQRHLSWLDRAPTPQAEMQFAAAAALLLGRVEPGLPIGDTTAGELGARLATRARELAAKFDERNGNAAVSRRTEATLAAATLVDHLPLTAEARHLAGRRPGRPGTAGSPAASGLVRAELPALPDDPAALLDRAWELYDEHRIEAATAAFERFDELLPDPPADLAARRLEGKARLAAVRDDGGQAAGALFQEVAAAYQALGAQLKALEAEARAVLCRDADDAMLAALAALTERIVAHPDADADTRAEARLRAEWALLRLERPTDALAAVDAAVAEGPQGPALRAELAGRRARVLMILEEYEEAEVVAGESLELYAALGNPPPAAIPAVIRGHALGNIERYDESVASFDIALGLDAERMLRLNALVGRGRARLAWGRAAEAVDDLVEAVADHVSHGEDIPAALVRHDLAAAYLQAGLALDAAEAGESALDVFDRAGAQEQADRVRYLLSRIYRELGEAEQALGLLEGLAAGLEGYDDPHARGRMLQEAGQVLYDMDRDAEAAERFTAAADVFKSCGNMLSELHCRRMRALSLRWAGDLPTAVAAVDEADELVRQFETTAHRDEPWLIWQKAMLGCDAARVYIGDGRPADAAGRCEAAGEALRQIGALGEALDADFLHAECLMRLGDPAGAEARLRGVLGVAPRGSRIEQNTAWMLAESLEAQGRSEEAEQIRGAYLQQ</sequence>
<dbReference type="EMBL" id="BAAARV010000067">
    <property type="protein sequence ID" value="GAA2368306.1"/>
    <property type="molecule type" value="Genomic_DNA"/>
</dbReference>
<proteinExistence type="predicted"/>
<gene>
    <name evidence="2" type="ORF">GCM10010170_068180</name>
</gene>